<feature type="domain" description="Phytocyanin" evidence="2">
    <location>
        <begin position="162"/>
        <end position="275"/>
    </location>
</feature>
<proteinExistence type="predicted"/>
<accession>A0AAE0B7V4</accession>
<feature type="chain" id="PRO_5042012977" description="Phytocyanin domain-containing protein" evidence="1">
    <location>
        <begin position="28"/>
        <end position="279"/>
    </location>
</feature>
<dbReference type="GO" id="GO:0009055">
    <property type="term" value="F:electron transfer activity"/>
    <property type="evidence" value="ECO:0007669"/>
    <property type="project" value="InterPro"/>
</dbReference>
<feature type="signal peptide" evidence="1">
    <location>
        <begin position="1"/>
        <end position="27"/>
    </location>
</feature>
<sequence>MKMALSINVAQAIVLLVAATLLGVSQAKTVVVGGDEKWRSGFNYTEWAFQSNPLYINDKLVFKYQPPSASSSAVDLYWMPDLYSYMSCDFSRAKLLADGTKGSGEGFTVALDQWRPYYFASGPSNGLNCKDGMKKKMALTINVAQAIVLLVAASLLGVSQAKTVVVGGNKKWRSGFNYTAWAFQNNPFYINDKLVFKYGAPSKSSSAVDVYRMPDLYSYMKCDFSRAKLLANAKQGSGVGFTVALDQWRPYYFACGQSHGLYCKHGMKFFAVPSPRWFK</sequence>
<dbReference type="InterPro" id="IPR003245">
    <property type="entry name" value="Phytocyanin_dom"/>
</dbReference>
<keyword evidence="4" id="KW-1185">Reference proteome</keyword>
<dbReference type="Gene3D" id="2.60.40.420">
    <property type="entry name" value="Cupredoxins - blue copper proteins"/>
    <property type="match status" value="2"/>
</dbReference>
<evidence type="ECO:0000313" key="4">
    <source>
        <dbReference type="Proteomes" id="UP001281410"/>
    </source>
</evidence>
<gene>
    <name evidence="3" type="ORF">Dsin_003348</name>
</gene>
<dbReference type="EMBL" id="JANJYJ010000001">
    <property type="protein sequence ID" value="KAK3231467.1"/>
    <property type="molecule type" value="Genomic_DNA"/>
</dbReference>
<evidence type="ECO:0000259" key="2">
    <source>
        <dbReference type="PROSITE" id="PS51485"/>
    </source>
</evidence>
<dbReference type="InterPro" id="IPR008972">
    <property type="entry name" value="Cupredoxin"/>
</dbReference>
<dbReference type="PANTHER" id="PTHR34052">
    <property type="entry name" value="GLYCINE-RICH PROTEIN-LIKE"/>
    <property type="match status" value="1"/>
</dbReference>
<evidence type="ECO:0000256" key="1">
    <source>
        <dbReference type="SAM" id="SignalP"/>
    </source>
</evidence>
<dbReference type="Proteomes" id="UP001281410">
    <property type="component" value="Unassembled WGS sequence"/>
</dbReference>
<keyword evidence="1" id="KW-0732">Signal</keyword>
<dbReference type="AlphaFoldDB" id="A0AAE0B7V4"/>
<comment type="caution">
    <text evidence="3">The sequence shown here is derived from an EMBL/GenBank/DDBJ whole genome shotgun (WGS) entry which is preliminary data.</text>
</comment>
<dbReference type="PROSITE" id="PS51485">
    <property type="entry name" value="PHYTOCYANIN"/>
    <property type="match status" value="2"/>
</dbReference>
<evidence type="ECO:0000313" key="3">
    <source>
        <dbReference type="EMBL" id="KAK3231467.1"/>
    </source>
</evidence>
<dbReference type="PANTHER" id="PTHR34052:SF2">
    <property type="entry name" value="PLASTOCYANIN-LIKE DOMAIN PROTEIN"/>
    <property type="match status" value="1"/>
</dbReference>
<dbReference type="Pfam" id="PF02298">
    <property type="entry name" value="Cu_bind_like"/>
    <property type="match status" value="1"/>
</dbReference>
<protein>
    <recommendedName>
        <fullName evidence="2">Phytocyanin domain-containing protein</fullName>
    </recommendedName>
</protein>
<dbReference type="SUPFAM" id="SSF49503">
    <property type="entry name" value="Cupredoxins"/>
    <property type="match status" value="2"/>
</dbReference>
<name>A0AAE0B7V4_9ROSI</name>
<reference evidence="3" key="1">
    <citation type="journal article" date="2023" name="Plant J.">
        <title>Genome sequences and population genomics provide insights into the demographic history, inbreeding, and mutation load of two 'living fossil' tree species of Dipteronia.</title>
        <authorList>
            <person name="Feng Y."/>
            <person name="Comes H.P."/>
            <person name="Chen J."/>
            <person name="Zhu S."/>
            <person name="Lu R."/>
            <person name="Zhang X."/>
            <person name="Li P."/>
            <person name="Qiu J."/>
            <person name="Olsen K.M."/>
            <person name="Qiu Y."/>
        </authorList>
    </citation>
    <scope>NUCLEOTIDE SEQUENCE</scope>
    <source>
        <strain evidence="3">NBL</strain>
    </source>
</reference>
<feature type="domain" description="Phytocyanin" evidence="2">
    <location>
        <begin position="28"/>
        <end position="145"/>
    </location>
</feature>
<organism evidence="3 4">
    <name type="scientific">Dipteronia sinensis</name>
    <dbReference type="NCBI Taxonomy" id="43782"/>
    <lineage>
        <taxon>Eukaryota</taxon>
        <taxon>Viridiplantae</taxon>
        <taxon>Streptophyta</taxon>
        <taxon>Embryophyta</taxon>
        <taxon>Tracheophyta</taxon>
        <taxon>Spermatophyta</taxon>
        <taxon>Magnoliopsida</taxon>
        <taxon>eudicotyledons</taxon>
        <taxon>Gunneridae</taxon>
        <taxon>Pentapetalae</taxon>
        <taxon>rosids</taxon>
        <taxon>malvids</taxon>
        <taxon>Sapindales</taxon>
        <taxon>Sapindaceae</taxon>
        <taxon>Hippocastanoideae</taxon>
        <taxon>Acereae</taxon>
        <taxon>Dipteronia</taxon>
    </lineage>
</organism>